<sequence>MDSTSLHNAAVAAFLQDAQVLLARSQECLQHLELITNDPDACHSLNAALDTLARRAVALDLLEVAHHALALQRLLAPACAQQHLHGTSLPALGACLTLLDWQLELLDPQTGRLDMDTEEQRRLLAELATTLGQPTAQLCADCQEAGTFCDHPHAQDALAEQSLSAADRQH</sequence>
<dbReference type="RefSeq" id="WP_110699157.1">
    <property type="nucleotide sequence ID" value="NZ_CP151184.1"/>
</dbReference>
<evidence type="ECO:0000313" key="1">
    <source>
        <dbReference type="EMBL" id="PYB84524.1"/>
    </source>
</evidence>
<reference evidence="1 2" key="1">
    <citation type="submission" date="2018-06" db="EMBL/GenBank/DDBJ databases">
        <title>Pseudomonas diversity within urban Lake Michigan freshwaters.</title>
        <authorList>
            <person name="Batrich M."/>
            <person name="Hatzopoulos T."/>
            <person name="Putonti C."/>
        </authorList>
    </citation>
    <scope>NUCLEOTIDE SEQUENCE [LARGE SCALE GENOMIC DNA]</scope>
    <source>
        <strain evidence="1 2">LBp-160603</strain>
    </source>
</reference>
<gene>
    <name evidence="1" type="ORF">DMX07_07740</name>
</gene>
<proteinExistence type="predicted"/>
<accession>A0A2V4ICR2</accession>
<organism evidence="1 2">
    <name type="scientific">Pseudomonas soli</name>
    <dbReference type="NCBI Taxonomy" id="1306993"/>
    <lineage>
        <taxon>Bacteria</taxon>
        <taxon>Pseudomonadati</taxon>
        <taxon>Pseudomonadota</taxon>
        <taxon>Gammaproteobacteria</taxon>
        <taxon>Pseudomonadales</taxon>
        <taxon>Pseudomonadaceae</taxon>
        <taxon>Pseudomonas</taxon>
    </lineage>
</organism>
<name>A0A2V4ICR2_9PSED</name>
<evidence type="ECO:0000313" key="2">
    <source>
        <dbReference type="Proteomes" id="UP000247620"/>
    </source>
</evidence>
<comment type="caution">
    <text evidence="1">The sequence shown here is derived from an EMBL/GenBank/DDBJ whole genome shotgun (WGS) entry which is preliminary data.</text>
</comment>
<keyword evidence="1" id="KW-0418">Kinase</keyword>
<keyword evidence="1" id="KW-0808">Transferase</keyword>
<dbReference type="AlphaFoldDB" id="A0A2V4ICR2"/>
<dbReference type="Proteomes" id="UP000247620">
    <property type="component" value="Unassembled WGS sequence"/>
</dbReference>
<protein>
    <submittedName>
        <fullName evidence="1">Histidine kinase</fullName>
    </submittedName>
</protein>
<dbReference type="EMBL" id="QJRO01000003">
    <property type="protein sequence ID" value="PYB84524.1"/>
    <property type="molecule type" value="Genomic_DNA"/>
</dbReference>
<dbReference type="GO" id="GO:0016301">
    <property type="term" value="F:kinase activity"/>
    <property type="evidence" value="ECO:0007669"/>
    <property type="project" value="UniProtKB-KW"/>
</dbReference>